<keyword evidence="3" id="KW-0804">Transcription</keyword>
<dbReference type="Gene3D" id="1.10.357.10">
    <property type="entry name" value="Tetracycline Repressor, domain 2"/>
    <property type="match status" value="1"/>
</dbReference>
<dbReference type="GO" id="GO:0000976">
    <property type="term" value="F:transcription cis-regulatory region binding"/>
    <property type="evidence" value="ECO:0007669"/>
    <property type="project" value="TreeGrafter"/>
</dbReference>
<evidence type="ECO:0000256" key="5">
    <source>
        <dbReference type="SAM" id="MobiDB-lite"/>
    </source>
</evidence>
<accession>A0A3D4V5H5</accession>
<dbReference type="PANTHER" id="PTHR30055">
    <property type="entry name" value="HTH-TYPE TRANSCRIPTIONAL REGULATOR RUTR"/>
    <property type="match status" value="1"/>
</dbReference>
<keyword evidence="1" id="KW-0805">Transcription regulation</keyword>
<evidence type="ECO:0000259" key="6">
    <source>
        <dbReference type="PROSITE" id="PS50977"/>
    </source>
</evidence>
<reference evidence="7 8" key="1">
    <citation type="journal article" date="2018" name="Nat. Biotechnol.">
        <title>A standardized bacterial taxonomy based on genome phylogeny substantially revises the tree of life.</title>
        <authorList>
            <person name="Parks D.H."/>
            <person name="Chuvochina M."/>
            <person name="Waite D.W."/>
            <person name="Rinke C."/>
            <person name="Skarshewski A."/>
            <person name="Chaumeil P.A."/>
            <person name="Hugenholtz P."/>
        </authorList>
    </citation>
    <scope>NUCLEOTIDE SEQUENCE [LARGE SCALE GENOMIC DNA]</scope>
    <source>
        <strain evidence="7">UBA8844</strain>
    </source>
</reference>
<dbReference type="InterPro" id="IPR009057">
    <property type="entry name" value="Homeodomain-like_sf"/>
</dbReference>
<organism evidence="7 8">
    <name type="scientific">Gemmatimonas aurantiaca</name>
    <dbReference type="NCBI Taxonomy" id="173480"/>
    <lineage>
        <taxon>Bacteria</taxon>
        <taxon>Pseudomonadati</taxon>
        <taxon>Gemmatimonadota</taxon>
        <taxon>Gemmatimonadia</taxon>
        <taxon>Gemmatimonadales</taxon>
        <taxon>Gemmatimonadaceae</taxon>
        <taxon>Gemmatimonas</taxon>
    </lineage>
</organism>
<dbReference type="InterPro" id="IPR050109">
    <property type="entry name" value="HTH-type_TetR-like_transc_reg"/>
</dbReference>
<dbReference type="EMBL" id="DPIY01000005">
    <property type="protein sequence ID" value="HCT56376.1"/>
    <property type="molecule type" value="Genomic_DNA"/>
</dbReference>
<gene>
    <name evidence="7" type="ORF">DGD08_04095</name>
</gene>
<comment type="caution">
    <text evidence="7">The sequence shown here is derived from an EMBL/GenBank/DDBJ whole genome shotgun (WGS) entry which is preliminary data.</text>
</comment>
<dbReference type="OMA" id="RAATQHW"/>
<evidence type="ECO:0000256" key="2">
    <source>
        <dbReference type="ARBA" id="ARBA00023125"/>
    </source>
</evidence>
<keyword evidence="2 4" id="KW-0238">DNA-binding</keyword>
<evidence type="ECO:0000256" key="1">
    <source>
        <dbReference type="ARBA" id="ARBA00023015"/>
    </source>
</evidence>
<protein>
    <submittedName>
        <fullName evidence="7">TetR family transcriptional regulator</fullName>
    </submittedName>
</protein>
<dbReference type="PANTHER" id="PTHR30055:SF238">
    <property type="entry name" value="MYCOFACTOCIN BIOSYNTHESIS TRANSCRIPTIONAL REGULATOR MFTR-RELATED"/>
    <property type="match status" value="1"/>
</dbReference>
<evidence type="ECO:0000313" key="7">
    <source>
        <dbReference type="EMBL" id="HCT56376.1"/>
    </source>
</evidence>
<dbReference type="PROSITE" id="PS50977">
    <property type="entry name" value="HTH_TETR_2"/>
    <property type="match status" value="1"/>
</dbReference>
<dbReference type="SUPFAM" id="SSF46689">
    <property type="entry name" value="Homeodomain-like"/>
    <property type="match status" value="1"/>
</dbReference>
<evidence type="ECO:0000313" key="8">
    <source>
        <dbReference type="Proteomes" id="UP000264071"/>
    </source>
</evidence>
<dbReference type="GO" id="GO:0003700">
    <property type="term" value="F:DNA-binding transcription factor activity"/>
    <property type="evidence" value="ECO:0007669"/>
    <property type="project" value="TreeGrafter"/>
</dbReference>
<dbReference type="InterPro" id="IPR001647">
    <property type="entry name" value="HTH_TetR"/>
</dbReference>
<name>A0A3D4V5H5_9BACT</name>
<feature type="domain" description="HTH tetR-type" evidence="6">
    <location>
        <begin position="21"/>
        <end position="81"/>
    </location>
</feature>
<evidence type="ECO:0000256" key="3">
    <source>
        <dbReference type="ARBA" id="ARBA00023163"/>
    </source>
</evidence>
<dbReference type="Pfam" id="PF00440">
    <property type="entry name" value="TetR_N"/>
    <property type="match status" value="1"/>
</dbReference>
<dbReference type="AlphaFoldDB" id="A0A3D4V5H5"/>
<dbReference type="Proteomes" id="UP000264071">
    <property type="component" value="Unassembled WGS sequence"/>
</dbReference>
<feature type="DNA-binding region" description="H-T-H motif" evidence="4">
    <location>
        <begin position="44"/>
        <end position="63"/>
    </location>
</feature>
<dbReference type="PRINTS" id="PR00455">
    <property type="entry name" value="HTHTETR"/>
</dbReference>
<feature type="region of interest" description="Disordered" evidence="5">
    <location>
        <begin position="1"/>
        <end position="21"/>
    </location>
</feature>
<evidence type="ECO:0000256" key="4">
    <source>
        <dbReference type="PROSITE-ProRule" id="PRU00335"/>
    </source>
</evidence>
<sequence length="206" mass="23448">MTDRARGTPPETEGLRERKQRETRARIAAKGFALFLERGYDQTTLDDIADAAGISRRTFFSYYKSKDDIIIAWQLDGWQAMLAQLRTVSPDLTPLDAVRDMLVQNTAGFESEQMKTIDAMMRSSDTLMARKPAVYLLQEASLYEALCDVWRQPERRTALRMVAMVAIGTMRIAIETWRAEQNTRSAADVLQDAFSNLRTELRAESV</sequence>
<proteinExistence type="predicted"/>